<evidence type="ECO:0000313" key="3">
    <source>
        <dbReference type="Proteomes" id="UP001500454"/>
    </source>
</evidence>
<evidence type="ECO:0000259" key="1">
    <source>
        <dbReference type="Pfam" id="PF14206"/>
    </source>
</evidence>
<dbReference type="InterPro" id="IPR025983">
    <property type="entry name" value="Cys_rich_CPCC"/>
</dbReference>
<keyword evidence="3" id="KW-1185">Reference proteome</keyword>
<organism evidence="2 3">
    <name type="scientific">Hymenobacter koreensis</name>
    <dbReference type="NCBI Taxonomy" id="1084523"/>
    <lineage>
        <taxon>Bacteria</taxon>
        <taxon>Pseudomonadati</taxon>
        <taxon>Bacteroidota</taxon>
        <taxon>Cytophagia</taxon>
        <taxon>Cytophagales</taxon>
        <taxon>Hymenobacteraceae</taxon>
        <taxon>Hymenobacter</taxon>
    </lineage>
</organism>
<evidence type="ECO:0000313" key="2">
    <source>
        <dbReference type="EMBL" id="GAA4386841.1"/>
    </source>
</evidence>
<reference evidence="3" key="1">
    <citation type="journal article" date="2019" name="Int. J. Syst. Evol. Microbiol.">
        <title>The Global Catalogue of Microorganisms (GCM) 10K type strain sequencing project: providing services to taxonomists for standard genome sequencing and annotation.</title>
        <authorList>
            <consortium name="The Broad Institute Genomics Platform"/>
            <consortium name="The Broad Institute Genome Sequencing Center for Infectious Disease"/>
            <person name="Wu L."/>
            <person name="Ma J."/>
        </authorList>
    </citation>
    <scope>NUCLEOTIDE SEQUENCE [LARGE SCALE GENOMIC DNA]</scope>
    <source>
        <strain evidence="3">JCM 17924</strain>
    </source>
</reference>
<sequence>MNPNLTCACCGYKTIGREFEICYVCWWQKDSYQEEVNPDDDDGPNYVSLKVARENYKQFRACDRKFEKLAKSPATYDM</sequence>
<gene>
    <name evidence="2" type="ORF">GCM10023186_31890</name>
</gene>
<dbReference type="EMBL" id="BAABHA010000010">
    <property type="protein sequence ID" value="GAA4386841.1"/>
    <property type="molecule type" value="Genomic_DNA"/>
</dbReference>
<feature type="domain" description="Cysteine-rich CPCC" evidence="1">
    <location>
        <begin position="6"/>
        <end position="74"/>
    </location>
</feature>
<comment type="caution">
    <text evidence="2">The sequence shown here is derived from an EMBL/GenBank/DDBJ whole genome shotgun (WGS) entry which is preliminary data.</text>
</comment>
<proteinExistence type="predicted"/>
<dbReference type="Proteomes" id="UP001500454">
    <property type="component" value="Unassembled WGS sequence"/>
</dbReference>
<accession>A0ABP8J8Q3</accession>
<protein>
    <submittedName>
        <fullName evidence="2">CPCC family cysteine-rich protein</fullName>
    </submittedName>
</protein>
<dbReference type="RefSeq" id="WP_345225891.1">
    <property type="nucleotide sequence ID" value="NZ_BAABHA010000010.1"/>
</dbReference>
<dbReference type="Pfam" id="PF14206">
    <property type="entry name" value="Cys_rich_CPCC"/>
    <property type="match status" value="1"/>
</dbReference>
<name>A0ABP8J8Q3_9BACT</name>